<evidence type="ECO:0000256" key="9">
    <source>
        <dbReference type="ARBA" id="ARBA00022898"/>
    </source>
</evidence>
<evidence type="ECO:0000256" key="1">
    <source>
        <dbReference type="ARBA" id="ARBA00001274"/>
    </source>
</evidence>
<evidence type="ECO:0000256" key="7">
    <source>
        <dbReference type="ARBA" id="ARBA00022624"/>
    </source>
</evidence>
<keyword evidence="8" id="KW-0677">Repeat</keyword>
<dbReference type="PANTHER" id="PTHR48078">
    <property type="entry name" value="THREONINE DEHYDRATASE, MITOCHONDRIAL-RELATED"/>
    <property type="match status" value="1"/>
</dbReference>
<dbReference type="NCBIfam" id="NF006674">
    <property type="entry name" value="PRK09224.1"/>
    <property type="match status" value="1"/>
</dbReference>
<evidence type="ECO:0000256" key="13">
    <source>
        <dbReference type="SAM" id="MobiDB-lite"/>
    </source>
</evidence>
<dbReference type="InterPro" id="IPR005787">
    <property type="entry name" value="Thr_deHydtase_biosynth"/>
</dbReference>
<keyword evidence="10 12" id="KW-0456">Lyase</keyword>
<comment type="similarity">
    <text evidence="4 12">Belongs to the serine/threonine dehydratase family.</text>
</comment>
<sequence length="561" mass="62429">MKTKRTNEGEQTTSKRGKVQEIRGENIIRSSTPPPIFTNVNVVKDEKTSPLPNEPDYLKLILTANVYSGNVVKETPLFKAVNLSNRIGNNILLKREDLQDVFSFKIRGAYNKILQLTDEEKKKGVIACSAGNHAQGVALSSNKLGIKATIVMPTMTPPIKVNNVKRLGGNVVLHGVDFAEAKAKCEELVKEKGYVNIPPYDDPLVIAGQGTIAMEILRQHDPNTIHSIFVPVGGGGLVAGIAAYVKRICPKIKVVGVETYDADCMFRSLKMGKIQNLPEVGLFADGTAVRQVGTETFRVCQKYVDEIILVNTDEICAAVKDVFEDTRSILEPSGASSVAGAKKYLAEKNLHGVNAIAVTSGANMNFDRLRFVAERTGYGEQNEALIAVTIPEKPGSFHTLYDIIDPRAVTEFSYRYGDEKMAKIFMSFNIKKGTTRKEDVKNILSELEKKDMHGIDLSKNELAKLHARYLVGGRKHVENERLYRFVFPERPGALKHFLDSLMGKWNVSLFHYRNNGGDVANVLVGIQVPEKDDKEFEKFLKNTKFPYVNETDNEAYKIFLQ</sequence>
<dbReference type="Proteomes" id="UP000193944">
    <property type="component" value="Unassembled WGS sequence"/>
</dbReference>
<dbReference type="EC" id="4.3.1.19" evidence="12"/>
<dbReference type="GO" id="GO:0004794">
    <property type="term" value="F:threonine deaminase activity"/>
    <property type="evidence" value="ECO:0007669"/>
    <property type="project" value="UniProtKB-UniRule"/>
</dbReference>
<organism evidence="15 16">
    <name type="scientific">Anaeromyces robustus</name>
    <dbReference type="NCBI Taxonomy" id="1754192"/>
    <lineage>
        <taxon>Eukaryota</taxon>
        <taxon>Fungi</taxon>
        <taxon>Fungi incertae sedis</taxon>
        <taxon>Chytridiomycota</taxon>
        <taxon>Chytridiomycota incertae sedis</taxon>
        <taxon>Neocallimastigomycetes</taxon>
        <taxon>Neocallimastigales</taxon>
        <taxon>Neocallimastigaceae</taxon>
        <taxon>Anaeromyces</taxon>
    </lineage>
</organism>
<comment type="subunit">
    <text evidence="5">Homotetramer.</text>
</comment>
<dbReference type="FunFam" id="3.40.50.1100:FF:000008">
    <property type="entry name" value="L-threonine dehydratase"/>
    <property type="match status" value="1"/>
</dbReference>
<evidence type="ECO:0000256" key="8">
    <source>
        <dbReference type="ARBA" id="ARBA00022737"/>
    </source>
</evidence>
<name>A0A1Y1XQH8_9FUNG</name>
<evidence type="ECO:0000256" key="10">
    <source>
        <dbReference type="ARBA" id="ARBA00023239"/>
    </source>
</evidence>
<evidence type="ECO:0000256" key="2">
    <source>
        <dbReference type="ARBA" id="ARBA00001933"/>
    </source>
</evidence>
<evidence type="ECO:0000256" key="11">
    <source>
        <dbReference type="ARBA" id="ARBA00023304"/>
    </source>
</evidence>
<dbReference type="GO" id="GO:0006565">
    <property type="term" value="P:L-serine catabolic process"/>
    <property type="evidence" value="ECO:0007669"/>
    <property type="project" value="TreeGrafter"/>
</dbReference>
<feature type="region of interest" description="Disordered" evidence="13">
    <location>
        <begin position="1"/>
        <end position="24"/>
    </location>
</feature>
<dbReference type="InterPro" id="IPR001926">
    <property type="entry name" value="TrpB-like_PALP"/>
</dbReference>
<dbReference type="InterPro" id="IPR038110">
    <property type="entry name" value="TD_ACT-like_sf"/>
</dbReference>
<dbReference type="InterPro" id="IPR050147">
    <property type="entry name" value="Ser/Thr_Dehydratase"/>
</dbReference>
<accession>A0A1Y1XQH8</accession>
<keyword evidence="11 12" id="KW-0100">Branched-chain amino acid biosynthesis</keyword>
<dbReference type="PROSITE" id="PS51672">
    <property type="entry name" value="ACT_LIKE"/>
    <property type="match status" value="2"/>
</dbReference>
<dbReference type="NCBIfam" id="TIGR01124">
    <property type="entry name" value="ilvA_2Cterm"/>
    <property type="match status" value="1"/>
</dbReference>
<dbReference type="Gene3D" id="3.40.50.1100">
    <property type="match status" value="2"/>
</dbReference>
<dbReference type="PROSITE" id="PS00165">
    <property type="entry name" value="DEHYDRATASE_SER_THR"/>
    <property type="match status" value="1"/>
</dbReference>
<evidence type="ECO:0000256" key="12">
    <source>
        <dbReference type="RuleBase" id="RU362012"/>
    </source>
</evidence>
<dbReference type="STRING" id="1754192.A0A1Y1XQH8"/>
<evidence type="ECO:0000256" key="5">
    <source>
        <dbReference type="ARBA" id="ARBA00011881"/>
    </source>
</evidence>
<dbReference type="CDD" id="cd04907">
    <property type="entry name" value="ACT_ThrD-I_2"/>
    <property type="match status" value="1"/>
</dbReference>
<evidence type="ECO:0000313" key="16">
    <source>
        <dbReference type="Proteomes" id="UP000193944"/>
    </source>
</evidence>
<keyword evidence="16" id="KW-1185">Reference proteome</keyword>
<evidence type="ECO:0000256" key="6">
    <source>
        <dbReference type="ARBA" id="ARBA00022605"/>
    </source>
</evidence>
<protein>
    <recommendedName>
        <fullName evidence="12">Threonine dehydratase</fullName>
        <ecNumber evidence="12">4.3.1.19</ecNumber>
    </recommendedName>
    <alternativeName>
        <fullName evidence="12">Threonine deaminase</fullName>
    </alternativeName>
</protein>
<comment type="pathway">
    <text evidence="3 12">Amino-acid biosynthesis; L-isoleucine biosynthesis; 2-oxobutanoate from L-threonine: step 1/1.</text>
</comment>
<dbReference type="SUPFAM" id="SSF53686">
    <property type="entry name" value="Tryptophan synthase beta subunit-like PLP-dependent enzymes"/>
    <property type="match status" value="1"/>
</dbReference>
<feature type="domain" description="ACT-like" evidence="14">
    <location>
        <begin position="384"/>
        <end position="459"/>
    </location>
</feature>
<dbReference type="InterPro" id="IPR000634">
    <property type="entry name" value="Ser/Thr_deHydtase_PyrdxlP-BS"/>
</dbReference>
<dbReference type="Pfam" id="PF00585">
    <property type="entry name" value="Thr_dehydrat_C"/>
    <property type="match status" value="2"/>
</dbReference>
<feature type="domain" description="ACT-like" evidence="14">
    <location>
        <begin position="481"/>
        <end position="552"/>
    </location>
</feature>
<keyword evidence="9 12" id="KW-0663">Pyridoxal phosphate</keyword>
<comment type="cofactor">
    <cofactor evidence="2 12">
        <name>pyridoxal 5'-phosphate</name>
        <dbReference type="ChEBI" id="CHEBI:597326"/>
    </cofactor>
</comment>
<dbReference type="CDD" id="cd01562">
    <property type="entry name" value="Thr-dehyd"/>
    <property type="match status" value="1"/>
</dbReference>
<dbReference type="CDD" id="cd04906">
    <property type="entry name" value="ACT_ThrD-I_1"/>
    <property type="match status" value="1"/>
</dbReference>
<gene>
    <name evidence="15" type="ORF">BCR32DRAFT_214854</name>
</gene>
<dbReference type="InterPro" id="IPR045865">
    <property type="entry name" value="ACT-like_dom_sf"/>
</dbReference>
<evidence type="ECO:0000259" key="14">
    <source>
        <dbReference type="PROSITE" id="PS51672"/>
    </source>
</evidence>
<dbReference type="SUPFAM" id="SSF55021">
    <property type="entry name" value="ACT-like"/>
    <property type="match status" value="1"/>
</dbReference>
<reference evidence="15 16" key="1">
    <citation type="submission" date="2016-08" db="EMBL/GenBank/DDBJ databases">
        <title>A Parts List for Fungal Cellulosomes Revealed by Comparative Genomics.</title>
        <authorList>
            <consortium name="DOE Joint Genome Institute"/>
            <person name="Haitjema C.H."/>
            <person name="Gilmore S.P."/>
            <person name="Henske J.K."/>
            <person name="Solomon K.V."/>
            <person name="De Groot R."/>
            <person name="Kuo A."/>
            <person name="Mondo S.J."/>
            <person name="Salamov A.A."/>
            <person name="Labutti K."/>
            <person name="Zhao Z."/>
            <person name="Chiniquy J."/>
            <person name="Barry K."/>
            <person name="Brewer H.M."/>
            <person name="Purvine S.O."/>
            <person name="Wright A.T."/>
            <person name="Boxma B."/>
            <person name="Van Alen T."/>
            <person name="Hackstein J.H."/>
            <person name="Baker S.E."/>
            <person name="Grigoriev I.V."/>
            <person name="O'Malley M.A."/>
        </authorList>
    </citation>
    <scope>NUCLEOTIDE SEQUENCE [LARGE SCALE GENOMIC DNA]</scope>
    <source>
        <strain evidence="15 16">S4</strain>
    </source>
</reference>
<comment type="caution">
    <text evidence="15">The sequence shown here is derived from an EMBL/GenBank/DDBJ whole genome shotgun (WGS) entry which is preliminary data.</text>
</comment>
<dbReference type="OrthoDB" id="4418812at2759"/>
<dbReference type="Pfam" id="PF00291">
    <property type="entry name" value="PALP"/>
    <property type="match status" value="1"/>
</dbReference>
<dbReference type="InterPro" id="IPR036052">
    <property type="entry name" value="TrpB-like_PALP_sf"/>
</dbReference>
<dbReference type="GO" id="GO:0006567">
    <property type="term" value="P:L-threonine catabolic process"/>
    <property type="evidence" value="ECO:0007669"/>
    <property type="project" value="EnsemblFungi"/>
</dbReference>
<dbReference type="FunFam" id="3.40.1020.10:FF:000001">
    <property type="entry name" value="L-threonine dehydratase"/>
    <property type="match status" value="1"/>
</dbReference>
<evidence type="ECO:0000256" key="4">
    <source>
        <dbReference type="ARBA" id="ARBA00010869"/>
    </source>
</evidence>
<dbReference type="GO" id="GO:1901705">
    <property type="term" value="P:L-isoleucine biosynthetic process"/>
    <property type="evidence" value="ECO:0007669"/>
    <property type="project" value="EnsemblFungi"/>
</dbReference>
<comment type="catalytic activity">
    <reaction evidence="1 12">
        <text>L-threonine = 2-oxobutanoate + NH4(+)</text>
        <dbReference type="Rhea" id="RHEA:22108"/>
        <dbReference type="ChEBI" id="CHEBI:16763"/>
        <dbReference type="ChEBI" id="CHEBI:28938"/>
        <dbReference type="ChEBI" id="CHEBI:57926"/>
        <dbReference type="EC" id="4.3.1.19"/>
    </reaction>
</comment>
<evidence type="ECO:0000256" key="3">
    <source>
        <dbReference type="ARBA" id="ARBA00004810"/>
    </source>
</evidence>
<dbReference type="PANTHER" id="PTHR48078:SF11">
    <property type="entry name" value="THREONINE DEHYDRATASE, MITOCHONDRIAL"/>
    <property type="match status" value="1"/>
</dbReference>
<evidence type="ECO:0000313" key="15">
    <source>
        <dbReference type="EMBL" id="ORX88010.1"/>
    </source>
</evidence>
<dbReference type="GO" id="GO:0003941">
    <property type="term" value="F:L-serine ammonia-lyase activity"/>
    <property type="evidence" value="ECO:0007669"/>
    <property type="project" value="TreeGrafter"/>
</dbReference>
<dbReference type="EMBL" id="MCFG01000003">
    <property type="protein sequence ID" value="ORX88010.1"/>
    <property type="molecule type" value="Genomic_DNA"/>
</dbReference>
<dbReference type="InterPro" id="IPR001721">
    <property type="entry name" value="TD_ACT-like"/>
</dbReference>
<dbReference type="UniPathway" id="UPA00047">
    <property type="reaction ID" value="UER00054"/>
</dbReference>
<keyword evidence="6 12" id="KW-0028">Amino-acid biosynthesis</keyword>
<dbReference type="AlphaFoldDB" id="A0A1Y1XQH8"/>
<proteinExistence type="inferred from homology"/>
<reference evidence="15 16" key="2">
    <citation type="submission" date="2016-08" db="EMBL/GenBank/DDBJ databases">
        <title>Pervasive Adenine N6-methylation of Active Genes in Fungi.</title>
        <authorList>
            <consortium name="DOE Joint Genome Institute"/>
            <person name="Mondo S.J."/>
            <person name="Dannebaum R.O."/>
            <person name="Kuo R.C."/>
            <person name="Labutti K."/>
            <person name="Haridas S."/>
            <person name="Kuo A."/>
            <person name="Salamov A."/>
            <person name="Ahrendt S.R."/>
            <person name="Lipzen A."/>
            <person name="Sullivan W."/>
            <person name="Andreopoulos W.B."/>
            <person name="Clum A."/>
            <person name="Lindquist E."/>
            <person name="Daum C."/>
            <person name="Ramamoorthy G.K."/>
            <person name="Gryganskyi A."/>
            <person name="Culley D."/>
            <person name="Magnuson J.K."/>
            <person name="James T.Y."/>
            <person name="O'Malley M.A."/>
            <person name="Stajich J.E."/>
            <person name="Spatafora J.W."/>
            <person name="Visel A."/>
            <person name="Grigoriev I.V."/>
        </authorList>
    </citation>
    <scope>NUCLEOTIDE SEQUENCE [LARGE SCALE GENOMIC DNA]</scope>
    <source>
        <strain evidence="15 16">S4</strain>
    </source>
</reference>
<keyword evidence="7 12" id="KW-0412">Isoleucine biosynthesis</keyword>
<dbReference type="GO" id="GO:0030170">
    <property type="term" value="F:pyridoxal phosphate binding"/>
    <property type="evidence" value="ECO:0007669"/>
    <property type="project" value="InterPro"/>
</dbReference>
<dbReference type="Gene3D" id="3.40.1020.10">
    <property type="entry name" value="Biosynthetic Threonine Deaminase, Domain 3"/>
    <property type="match status" value="1"/>
</dbReference>